<feature type="region of interest" description="Disordered" evidence="1">
    <location>
        <begin position="1"/>
        <end position="353"/>
    </location>
</feature>
<protein>
    <submittedName>
        <fullName evidence="2">Coiled-coil domain-containing protein R3HCC1L</fullName>
    </submittedName>
</protein>
<feature type="compositionally biased region" description="Basic and acidic residues" evidence="1">
    <location>
        <begin position="584"/>
        <end position="600"/>
    </location>
</feature>
<feature type="region of interest" description="Disordered" evidence="1">
    <location>
        <begin position="582"/>
        <end position="624"/>
    </location>
</feature>
<dbReference type="Gene3D" id="3.30.70.330">
    <property type="match status" value="1"/>
</dbReference>
<keyword evidence="3" id="KW-1185">Reference proteome</keyword>
<dbReference type="InterPro" id="IPR039884">
    <property type="entry name" value="R3HC1/R3HCL"/>
</dbReference>
<feature type="compositionally biased region" description="Polar residues" evidence="1">
    <location>
        <begin position="245"/>
        <end position="256"/>
    </location>
</feature>
<dbReference type="EMBL" id="VIIS01001436">
    <property type="protein sequence ID" value="KAF0298342.1"/>
    <property type="molecule type" value="Genomic_DNA"/>
</dbReference>
<gene>
    <name evidence="2" type="primary">R3hcc1l_2</name>
    <name evidence="2" type="ORF">FJT64_004287</name>
</gene>
<accession>A0A6A4W5R4</accession>
<dbReference type="AlphaFoldDB" id="A0A6A4W5R4"/>
<name>A0A6A4W5R4_AMPAM</name>
<dbReference type="OrthoDB" id="5418203at2759"/>
<dbReference type="Proteomes" id="UP000440578">
    <property type="component" value="Unassembled WGS sequence"/>
</dbReference>
<evidence type="ECO:0000313" key="2">
    <source>
        <dbReference type="EMBL" id="KAF0298342.1"/>
    </source>
</evidence>
<proteinExistence type="predicted"/>
<feature type="compositionally biased region" description="Low complexity" evidence="1">
    <location>
        <begin position="343"/>
        <end position="353"/>
    </location>
</feature>
<evidence type="ECO:0000313" key="3">
    <source>
        <dbReference type="Proteomes" id="UP000440578"/>
    </source>
</evidence>
<dbReference type="SUPFAM" id="SSF54928">
    <property type="entry name" value="RNA-binding domain, RBD"/>
    <property type="match status" value="1"/>
</dbReference>
<organism evidence="2 3">
    <name type="scientific">Amphibalanus amphitrite</name>
    <name type="common">Striped barnacle</name>
    <name type="synonym">Balanus amphitrite</name>
    <dbReference type="NCBI Taxonomy" id="1232801"/>
    <lineage>
        <taxon>Eukaryota</taxon>
        <taxon>Metazoa</taxon>
        <taxon>Ecdysozoa</taxon>
        <taxon>Arthropoda</taxon>
        <taxon>Crustacea</taxon>
        <taxon>Multicrustacea</taxon>
        <taxon>Cirripedia</taxon>
        <taxon>Thoracica</taxon>
        <taxon>Thoracicalcarea</taxon>
        <taxon>Balanomorpha</taxon>
        <taxon>Balanoidea</taxon>
        <taxon>Balanidae</taxon>
        <taxon>Amphibalaninae</taxon>
        <taxon>Amphibalanus</taxon>
    </lineage>
</organism>
<dbReference type="InterPro" id="IPR012677">
    <property type="entry name" value="Nucleotide-bd_a/b_plait_sf"/>
</dbReference>
<sequence>MSAPSVGGAGDPAVGRRPSPRSDQPLYRPPGRRLAADPPPVAAADRRAPRQLYVPPRGRRLGLNRPSSPGFSTCSEIVTSWRTAPDAGPARPPPGPRRRVSQQTRQHVERLAEASAAQEDACSGPGGSPQHGSPPEQTGKRSGRRRRRGGRRSRSSSEDRSAVVSDGQPSFQVPLFPLSPTATAPRPAHVPWRSNAASGRFTPTPERETARPAAARPRFQQPYQPPALRDRPASAAAELPPSPQRQPYSSHGSPQQRRGGPADSPRRGAATPNWRDSSDPRSPPAWEPTSPRGTRKRRSQDARTSPRVKPPRDGAGVRPSTAIDLSGAQPASPEHDRSPSLTACVAPSSVPSGSVADAVVEMEVDVEPALSERQFDLLVNTTDDEKASLSARRVVTETCVRVEWASSGVAYEQFDWADEMEEWERNYTDDGEPTGKVAPPAAPRPVIDYLAWRPPSPPPAEEPDGAAEPAELPSHVLEVYDFPAAFTTQDLTVVFQEFGARGFDVRWVDDTHALAVFASASAAAVAETLLRDHPLVRCRPLSQASPKARQKAARCQQTAELLPHRPRPETCALQARRMVFSALGRRDSAPREQREQERRQLQTARDKKRLAAKQKQDAWEGNFS</sequence>
<feature type="compositionally biased region" description="Basic residues" evidence="1">
    <location>
        <begin position="141"/>
        <end position="154"/>
    </location>
</feature>
<feature type="compositionally biased region" description="Polar residues" evidence="1">
    <location>
        <begin position="67"/>
        <end position="82"/>
    </location>
</feature>
<comment type="caution">
    <text evidence="2">The sequence shown here is derived from an EMBL/GenBank/DDBJ whole genome shotgun (WGS) entry which is preliminary data.</text>
</comment>
<reference evidence="2 3" key="1">
    <citation type="submission" date="2019-07" db="EMBL/GenBank/DDBJ databases">
        <title>Draft genome assembly of a fouling barnacle, Amphibalanus amphitrite (Darwin, 1854): The first reference genome for Thecostraca.</title>
        <authorList>
            <person name="Kim W."/>
        </authorList>
    </citation>
    <scope>NUCLEOTIDE SEQUENCE [LARGE SCALE GENOMIC DNA]</scope>
    <source>
        <strain evidence="2">SNU_AA5</strain>
        <tissue evidence="2">Soma without cirri and trophi</tissue>
    </source>
</reference>
<feature type="compositionally biased region" description="Low complexity" evidence="1">
    <location>
        <begin position="211"/>
        <end position="222"/>
    </location>
</feature>
<dbReference type="GO" id="GO:0003676">
    <property type="term" value="F:nucleic acid binding"/>
    <property type="evidence" value="ECO:0007669"/>
    <property type="project" value="InterPro"/>
</dbReference>
<evidence type="ECO:0000256" key="1">
    <source>
        <dbReference type="SAM" id="MobiDB-lite"/>
    </source>
</evidence>
<dbReference type="PANTHER" id="PTHR21678:SF0">
    <property type="entry name" value="C3H1-TYPE DOMAIN-CONTAINING PROTEIN"/>
    <property type="match status" value="1"/>
</dbReference>
<dbReference type="PANTHER" id="PTHR21678">
    <property type="entry name" value="GROWTH INHIBITION AND DIFFERENTIATION RELATED PROTEIN 88"/>
    <property type="match status" value="1"/>
</dbReference>
<dbReference type="InterPro" id="IPR035979">
    <property type="entry name" value="RBD_domain_sf"/>
</dbReference>